<evidence type="ECO:0000313" key="2">
    <source>
        <dbReference type="Proteomes" id="UP000756346"/>
    </source>
</evidence>
<evidence type="ECO:0000313" key="1">
    <source>
        <dbReference type="EMBL" id="KAH7041178.1"/>
    </source>
</evidence>
<proteinExistence type="predicted"/>
<organism evidence="1 2">
    <name type="scientific">Microdochium trichocladiopsis</name>
    <dbReference type="NCBI Taxonomy" id="1682393"/>
    <lineage>
        <taxon>Eukaryota</taxon>
        <taxon>Fungi</taxon>
        <taxon>Dikarya</taxon>
        <taxon>Ascomycota</taxon>
        <taxon>Pezizomycotina</taxon>
        <taxon>Sordariomycetes</taxon>
        <taxon>Xylariomycetidae</taxon>
        <taxon>Xylariales</taxon>
        <taxon>Microdochiaceae</taxon>
        <taxon>Microdochium</taxon>
    </lineage>
</organism>
<name>A0A9P8YJS9_9PEZI</name>
<protein>
    <submittedName>
        <fullName evidence="1">Uncharacterized protein</fullName>
    </submittedName>
</protein>
<gene>
    <name evidence="1" type="ORF">B0I36DRAFT_312304</name>
</gene>
<dbReference type="RefSeq" id="XP_046019233.1">
    <property type="nucleotide sequence ID" value="XM_046152489.1"/>
</dbReference>
<keyword evidence="2" id="KW-1185">Reference proteome</keyword>
<accession>A0A9P8YJS9</accession>
<dbReference type="Proteomes" id="UP000756346">
    <property type="component" value="Unassembled WGS sequence"/>
</dbReference>
<reference evidence="1" key="1">
    <citation type="journal article" date="2021" name="Nat. Commun.">
        <title>Genetic determinants of endophytism in the Arabidopsis root mycobiome.</title>
        <authorList>
            <person name="Mesny F."/>
            <person name="Miyauchi S."/>
            <person name="Thiergart T."/>
            <person name="Pickel B."/>
            <person name="Atanasova L."/>
            <person name="Karlsson M."/>
            <person name="Huettel B."/>
            <person name="Barry K.W."/>
            <person name="Haridas S."/>
            <person name="Chen C."/>
            <person name="Bauer D."/>
            <person name="Andreopoulos W."/>
            <person name="Pangilinan J."/>
            <person name="LaButti K."/>
            <person name="Riley R."/>
            <person name="Lipzen A."/>
            <person name="Clum A."/>
            <person name="Drula E."/>
            <person name="Henrissat B."/>
            <person name="Kohler A."/>
            <person name="Grigoriev I.V."/>
            <person name="Martin F.M."/>
            <person name="Hacquard S."/>
        </authorList>
    </citation>
    <scope>NUCLEOTIDE SEQUENCE</scope>
    <source>
        <strain evidence="1">MPI-CAGE-CH-0230</strain>
    </source>
</reference>
<dbReference type="GeneID" id="70182035"/>
<dbReference type="AlphaFoldDB" id="A0A9P8YJS9"/>
<sequence>MIRAVKGATSPRSAPFTRLAAELEEVHICTDEDGQANQHCSQTIQSSHHGYLWQSVPTNPCLWRRPRTLGISALSSPATQSRAGRLGIAVGLAGKRAWRRRAAEHCSGLVLQGAGGSPLAVTLGGRAGHSLHLCRHWRGHGVATGHSQIRTSGNPA</sequence>
<comment type="caution">
    <text evidence="1">The sequence shown here is derived from an EMBL/GenBank/DDBJ whole genome shotgun (WGS) entry which is preliminary data.</text>
</comment>
<dbReference type="EMBL" id="JAGTJQ010000001">
    <property type="protein sequence ID" value="KAH7041178.1"/>
    <property type="molecule type" value="Genomic_DNA"/>
</dbReference>